<dbReference type="Pfam" id="PF00196">
    <property type="entry name" value="GerE"/>
    <property type="match status" value="1"/>
</dbReference>
<evidence type="ECO:0000256" key="2">
    <source>
        <dbReference type="ARBA" id="ARBA00023125"/>
    </source>
</evidence>
<keyword evidence="1" id="KW-0805">Transcription regulation</keyword>
<protein>
    <submittedName>
        <fullName evidence="5">LuxR C-terminal-related transcriptional regulator</fullName>
    </submittedName>
</protein>
<keyword evidence="2" id="KW-0238">DNA-binding</keyword>
<dbReference type="Proteomes" id="UP001596495">
    <property type="component" value="Unassembled WGS sequence"/>
</dbReference>
<dbReference type="InterPro" id="IPR000792">
    <property type="entry name" value="Tscrpt_reg_LuxR_C"/>
</dbReference>
<dbReference type="Gene3D" id="1.10.10.10">
    <property type="entry name" value="Winged helix-like DNA-binding domain superfamily/Winged helix DNA-binding domain"/>
    <property type="match status" value="1"/>
</dbReference>
<dbReference type="SUPFAM" id="SSF46894">
    <property type="entry name" value="C-terminal effector domain of the bipartite response regulators"/>
    <property type="match status" value="1"/>
</dbReference>
<name>A0ABW2RDT9_9BURK</name>
<reference evidence="6" key="1">
    <citation type="journal article" date="2019" name="Int. J. Syst. Evol. Microbiol.">
        <title>The Global Catalogue of Microorganisms (GCM) 10K type strain sequencing project: providing services to taxonomists for standard genome sequencing and annotation.</title>
        <authorList>
            <consortium name="The Broad Institute Genomics Platform"/>
            <consortium name="The Broad Institute Genome Sequencing Center for Infectious Disease"/>
            <person name="Wu L."/>
            <person name="Ma J."/>
        </authorList>
    </citation>
    <scope>NUCLEOTIDE SEQUENCE [LARGE SCALE GENOMIC DNA]</scope>
    <source>
        <strain evidence="6">CCUG 54518</strain>
    </source>
</reference>
<evidence type="ECO:0000256" key="1">
    <source>
        <dbReference type="ARBA" id="ARBA00023015"/>
    </source>
</evidence>
<comment type="caution">
    <text evidence="5">The sequence shown here is derived from an EMBL/GenBank/DDBJ whole genome shotgun (WGS) entry which is preliminary data.</text>
</comment>
<keyword evidence="3" id="KW-0804">Transcription</keyword>
<feature type="domain" description="HTH luxR-type" evidence="4">
    <location>
        <begin position="165"/>
        <end position="230"/>
    </location>
</feature>
<evidence type="ECO:0000259" key="4">
    <source>
        <dbReference type="PROSITE" id="PS50043"/>
    </source>
</evidence>
<organism evidence="5 6">
    <name type="scientific">Hydrogenophaga bisanensis</name>
    <dbReference type="NCBI Taxonomy" id="439611"/>
    <lineage>
        <taxon>Bacteria</taxon>
        <taxon>Pseudomonadati</taxon>
        <taxon>Pseudomonadota</taxon>
        <taxon>Betaproteobacteria</taxon>
        <taxon>Burkholderiales</taxon>
        <taxon>Comamonadaceae</taxon>
        <taxon>Hydrogenophaga</taxon>
    </lineage>
</organism>
<dbReference type="PANTHER" id="PTHR44688">
    <property type="entry name" value="DNA-BINDING TRANSCRIPTIONAL ACTIVATOR DEVR_DOSR"/>
    <property type="match status" value="1"/>
</dbReference>
<dbReference type="CDD" id="cd06170">
    <property type="entry name" value="LuxR_C_like"/>
    <property type="match status" value="1"/>
</dbReference>
<evidence type="ECO:0000256" key="3">
    <source>
        <dbReference type="ARBA" id="ARBA00023163"/>
    </source>
</evidence>
<proteinExistence type="predicted"/>
<accession>A0ABW2RDT9</accession>
<gene>
    <name evidence="5" type="ORF">ACFQNJ_17320</name>
</gene>
<dbReference type="PRINTS" id="PR00038">
    <property type="entry name" value="HTHLUXR"/>
</dbReference>
<dbReference type="EMBL" id="JBHTBX010000015">
    <property type="protein sequence ID" value="MFC7436272.1"/>
    <property type="molecule type" value="Genomic_DNA"/>
</dbReference>
<evidence type="ECO:0000313" key="6">
    <source>
        <dbReference type="Proteomes" id="UP001596495"/>
    </source>
</evidence>
<dbReference type="PANTHER" id="PTHR44688:SF16">
    <property type="entry name" value="DNA-BINDING TRANSCRIPTIONAL ACTIVATOR DEVR_DOSR"/>
    <property type="match status" value="1"/>
</dbReference>
<dbReference type="PROSITE" id="PS50043">
    <property type="entry name" value="HTH_LUXR_2"/>
    <property type="match status" value="1"/>
</dbReference>
<sequence length="232" mass="25328">MNMLDLSSSAEANRGSTGADDFEAEHLNDLLGSLSHIHALGIVVLGPDDGDREAGRVLYASHPARFRTVGQLLAESDDYGRAWRDALSPAAAYVNLSNHADEGKPWTRRCAEAGVLSFVRVDLATSMDCGYEVFVFMGTEQSNRQAAAEVTYAVMGLSPVLRMALPHIKLEITDRERAVLRAGAEGLTAKETADRLKTTERTVIYYWDRIQSKLNARNKGAALIRAATYGLL</sequence>
<evidence type="ECO:0000313" key="5">
    <source>
        <dbReference type="EMBL" id="MFC7436272.1"/>
    </source>
</evidence>
<dbReference type="RefSeq" id="WP_382259807.1">
    <property type="nucleotide sequence ID" value="NZ_JBHTBX010000015.1"/>
</dbReference>
<keyword evidence="6" id="KW-1185">Reference proteome</keyword>
<dbReference type="SMART" id="SM00421">
    <property type="entry name" value="HTH_LUXR"/>
    <property type="match status" value="1"/>
</dbReference>
<dbReference type="InterPro" id="IPR016032">
    <property type="entry name" value="Sig_transdc_resp-reg_C-effctor"/>
</dbReference>
<dbReference type="InterPro" id="IPR036388">
    <property type="entry name" value="WH-like_DNA-bd_sf"/>
</dbReference>